<accession>A0A1I3PXA9</accession>
<dbReference type="InterPro" id="IPR041726">
    <property type="entry name" value="ACAD10_11_N"/>
</dbReference>
<dbReference type="AlphaFoldDB" id="A0A1I3PXA9"/>
<dbReference type="RefSeq" id="WP_093229516.1">
    <property type="nucleotide sequence ID" value="NZ_FORR01000006.1"/>
</dbReference>
<dbReference type="PANTHER" id="PTHR47829:SF1">
    <property type="entry name" value="HAD FAMILY PHOSPHATASE"/>
    <property type="match status" value="1"/>
</dbReference>
<dbReference type="CDD" id="cd05154">
    <property type="entry name" value="ACAD10_11_N-like"/>
    <property type="match status" value="1"/>
</dbReference>
<keyword evidence="3" id="KW-0418">Kinase</keyword>
<dbReference type="GO" id="GO:0016301">
    <property type="term" value="F:kinase activity"/>
    <property type="evidence" value="ECO:0007669"/>
    <property type="project" value="UniProtKB-KW"/>
</dbReference>
<dbReference type="InterPro" id="IPR002575">
    <property type="entry name" value="Aminoglycoside_PTrfase"/>
</dbReference>
<feature type="region of interest" description="Disordered" evidence="1">
    <location>
        <begin position="1"/>
        <end position="21"/>
    </location>
</feature>
<dbReference type="Pfam" id="PF01636">
    <property type="entry name" value="APH"/>
    <property type="match status" value="1"/>
</dbReference>
<evidence type="ECO:0000256" key="1">
    <source>
        <dbReference type="SAM" id="MobiDB-lite"/>
    </source>
</evidence>
<gene>
    <name evidence="3" type="ORF">SAMN05421852_106148</name>
</gene>
<keyword evidence="4" id="KW-1185">Reference proteome</keyword>
<dbReference type="Gene3D" id="3.30.200.20">
    <property type="entry name" value="Phosphorylase Kinase, domain 1"/>
    <property type="match status" value="1"/>
</dbReference>
<keyword evidence="3" id="KW-0808">Transferase</keyword>
<dbReference type="PANTHER" id="PTHR47829">
    <property type="entry name" value="HYDROLASE, PUTATIVE (AFU_ORTHOLOGUE AFUA_1G12880)-RELATED"/>
    <property type="match status" value="1"/>
</dbReference>
<feature type="domain" description="Aminoglycoside phosphotransferase" evidence="2">
    <location>
        <begin position="47"/>
        <end position="276"/>
    </location>
</feature>
<dbReference type="InterPro" id="IPR011009">
    <property type="entry name" value="Kinase-like_dom_sf"/>
</dbReference>
<evidence type="ECO:0000259" key="2">
    <source>
        <dbReference type="Pfam" id="PF01636"/>
    </source>
</evidence>
<dbReference type="SUPFAM" id="SSF56112">
    <property type="entry name" value="Protein kinase-like (PK-like)"/>
    <property type="match status" value="1"/>
</dbReference>
<evidence type="ECO:0000313" key="4">
    <source>
        <dbReference type="Proteomes" id="UP000199545"/>
    </source>
</evidence>
<sequence length="365" mass="42445">MTDKDQKEQKQAEQDTISVRKGEELNLPRLENFLREKIEGLDDSPLEIRQFPTGASNLTYLLRIGNWEAVLRRPPLGPVAPKAHDMGREYKILSKLHPVFPLAPKPYLFSDNEEIIGSPFYLMERRCGIVLDSEFPKPYTPTREICHQISQAMVDRLVELHSIDYEAAGLNEIGFPEGFMKRQVTGWIARYERAKTDEIEGVEELKKWMIDHLPVSPHPTVIHYDYKLNNVMFDYNDLSKMVGIFDWEMATIGDPLADLGCALSYWTQDDDPDALKYWMGKHSITLLPGFMSREQFIEAYAKKSGRDVSQIHFYLTFAYFKLAVIVQQIYYRWKKGQTEDERFANFGDRARSLMIRAWELSQSAR</sequence>
<dbReference type="STRING" id="46223.SAMN05421852_106148"/>
<evidence type="ECO:0000313" key="3">
    <source>
        <dbReference type="EMBL" id="SFJ25897.1"/>
    </source>
</evidence>
<reference evidence="3 4" key="1">
    <citation type="submission" date="2016-10" db="EMBL/GenBank/DDBJ databases">
        <authorList>
            <person name="de Groot N.N."/>
        </authorList>
    </citation>
    <scope>NUCLEOTIDE SEQUENCE [LARGE SCALE GENOMIC DNA]</scope>
    <source>
        <strain evidence="3 4">DSM 44778</strain>
    </source>
</reference>
<dbReference type="Gene3D" id="3.90.1200.10">
    <property type="match status" value="1"/>
</dbReference>
<organism evidence="3 4">
    <name type="scientific">Thermoflavimicrobium dichotomicum</name>
    <dbReference type="NCBI Taxonomy" id="46223"/>
    <lineage>
        <taxon>Bacteria</taxon>
        <taxon>Bacillati</taxon>
        <taxon>Bacillota</taxon>
        <taxon>Bacilli</taxon>
        <taxon>Bacillales</taxon>
        <taxon>Thermoactinomycetaceae</taxon>
        <taxon>Thermoflavimicrobium</taxon>
    </lineage>
</organism>
<dbReference type="InterPro" id="IPR052898">
    <property type="entry name" value="ACAD10-like"/>
</dbReference>
<protein>
    <submittedName>
        <fullName evidence="3">Predicted kinase, aminoglycoside phosphotransferase (APT) family</fullName>
    </submittedName>
</protein>
<name>A0A1I3PXA9_9BACL</name>
<proteinExistence type="predicted"/>
<dbReference type="Proteomes" id="UP000199545">
    <property type="component" value="Unassembled WGS sequence"/>
</dbReference>
<dbReference type="OrthoDB" id="3806873at2"/>
<dbReference type="EMBL" id="FORR01000006">
    <property type="protein sequence ID" value="SFJ25897.1"/>
    <property type="molecule type" value="Genomic_DNA"/>
</dbReference>